<reference evidence="6 7" key="1">
    <citation type="submission" date="2020-07" db="EMBL/GenBank/DDBJ databases">
        <title>Genomic diversity of species in the Neisseriaceae family.</title>
        <authorList>
            <person name="Vincent A.T."/>
            <person name="Bernet E."/>
            <person name="Veyrier F.J."/>
        </authorList>
    </citation>
    <scope>NUCLEOTIDE SEQUENCE [LARGE SCALE GENOMIC DNA]</scope>
    <source>
        <strain evidence="6 7">DSM 22244</strain>
    </source>
</reference>
<evidence type="ECO:0000259" key="5">
    <source>
        <dbReference type="Pfam" id="PF01258"/>
    </source>
</evidence>
<feature type="zinc finger region" description="dksA C4-type" evidence="4">
    <location>
        <begin position="35"/>
        <end position="59"/>
    </location>
</feature>
<dbReference type="PANTHER" id="PTHR38777">
    <property type="entry name" value="FELS-2 PROPHAGE PROTEIN"/>
    <property type="match status" value="1"/>
</dbReference>
<dbReference type="InterPro" id="IPR020458">
    <property type="entry name" value="Znf_DskA_TraR_CS"/>
</dbReference>
<keyword evidence="2" id="KW-0863">Zinc-finger</keyword>
<evidence type="ECO:0000256" key="1">
    <source>
        <dbReference type="ARBA" id="ARBA00022723"/>
    </source>
</evidence>
<dbReference type="PROSITE" id="PS51128">
    <property type="entry name" value="ZF_DKSA_2"/>
    <property type="match status" value="1"/>
</dbReference>
<evidence type="ECO:0000313" key="7">
    <source>
        <dbReference type="Proteomes" id="UP000514752"/>
    </source>
</evidence>
<sequence length="68" mass="7534">MDQMDLAAEAEAGHREAALQHTRGQLGGCYRRSHCEDCGAPIPPERQEAVPGCTRCVLCQTYFEEGWP</sequence>
<keyword evidence="1" id="KW-0479">Metal-binding</keyword>
<accession>A0A7D7RM81</accession>
<dbReference type="InterPro" id="IPR012783">
    <property type="entry name" value="Znf_C4_TraR"/>
</dbReference>
<keyword evidence="3" id="KW-0862">Zinc</keyword>
<dbReference type="KEGG" id="nsg:H3L94_08995"/>
<dbReference type="PROSITE" id="PS01102">
    <property type="entry name" value="ZF_DKSA_1"/>
    <property type="match status" value="1"/>
</dbReference>
<dbReference type="AlphaFoldDB" id="A0A7D7RM81"/>
<dbReference type="InterPro" id="IPR000962">
    <property type="entry name" value="Znf_DskA_TraR"/>
</dbReference>
<dbReference type="Pfam" id="PF01258">
    <property type="entry name" value="zf-dskA_traR"/>
    <property type="match status" value="1"/>
</dbReference>
<evidence type="ECO:0000256" key="3">
    <source>
        <dbReference type="ARBA" id="ARBA00022833"/>
    </source>
</evidence>
<dbReference type="NCBIfam" id="TIGR02419">
    <property type="entry name" value="C4_traR_proteo"/>
    <property type="match status" value="1"/>
</dbReference>
<dbReference type="RefSeq" id="WP_182121740.1">
    <property type="nucleotide sequence ID" value="NZ_CP059567.1"/>
</dbReference>
<dbReference type="Gene3D" id="1.20.120.910">
    <property type="entry name" value="DksA, coiled-coil domain"/>
    <property type="match status" value="1"/>
</dbReference>
<proteinExistence type="predicted"/>
<dbReference type="GO" id="GO:1900378">
    <property type="term" value="P:positive regulation of secondary metabolite biosynthetic process"/>
    <property type="evidence" value="ECO:0007669"/>
    <property type="project" value="TreeGrafter"/>
</dbReference>
<organism evidence="6 7">
    <name type="scientific">Neisseria shayeganii</name>
    <dbReference type="NCBI Taxonomy" id="607712"/>
    <lineage>
        <taxon>Bacteria</taxon>
        <taxon>Pseudomonadati</taxon>
        <taxon>Pseudomonadota</taxon>
        <taxon>Betaproteobacteria</taxon>
        <taxon>Neisseriales</taxon>
        <taxon>Neisseriaceae</taxon>
        <taxon>Neisseria</taxon>
    </lineage>
</organism>
<dbReference type="Proteomes" id="UP000514752">
    <property type="component" value="Chromosome"/>
</dbReference>
<name>A0A7D7RM81_9NEIS</name>
<dbReference type="EMBL" id="CP059567">
    <property type="protein sequence ID" value="QMT39982.1"/>
    <property type="molecule type" value="Genomic_DNA"/>
</dbReference>
<dbReference type="GO" id="GO:0008270">
    <property type="term" value="F:zinc ion binding"/>
    <property type="evidence" value="ECO:0007669"/>
    <property type="project" value="UniProtKB-KW"/>
</dbReference>
<dbReference type="SUPFAM" id="SSF57716">
    <property type="entry name" value="Glucocorticoid receptor-like (DNA-binding domain)"/>
    <property type="match status" value="1"/>
</dbReference>
<feature type="domain" description="Zinc finger DksA/TraR C4-type" evidence="5">
    <location>
        <begin position="32"/>
        <end position="64"/>
    </location>
</feature>
<dbReference type="PANTHER" id="PTHR38777:SF1">
    <property type="entry name" value="DNAK SUPPRESSOR PROTEIN"/>
    <property type="match status" value="1"/>
</dbReference>
<protein>
    <submittedName>
        <fullName evidence="6">TraR/DksA family transcriptional regulator</fullName>
    </submittedName>
</protein>
<evidence type="ECO:0000256" key="2">
    <source>
        <dbReference type="ARBA" id="ARBA00022771"/>
    </source>
</evidence>
<evidence type="ECO:0000313" key="6">
    <source>
        <dbReference type="EMBL" id="QMT39982.1"/>
    </source>
</evidence>
<gene>
    <name evidence="6" type="ORF">H3L94_08995</name>
</gene>
<evidence type="ECO:0000256" key="4">
    <source>
        <dbReference type="PROSITE-ProRule" id="PRU00510"/>
    </source>
</evidence>